<dbReference type="GeneID" id="78477903"/>
<reference evidence="3 4" key="1">
    <citation type="journal article" date="2016" name="Gut Pathog.">
        <title>Whole genome sequencing of "Faecalibaculum rodentium" ALO17, isolated from C57BL/6J laboratory mouse feces.</title>
        <authorList>
            <person name="Lim S."/>
            <person name="Chang D.H."/>
            <person name="Ahn S."/>
            <person name="Kim B.C."/>
        </authorList>
    </citation>
    <scope>NUCLEOTIDE SEQUENCE [LARGE SCALE GENOMIC DNA]</scope>
    <source>
        <strain evidence="3 4">Alo17</strain>
    </source>
</reference>
<evidence type="ECO:0000259" key="2">
    <source>
        <dbReference type="Pfam" id="PF05569"/>
    </source>
</evidence>
<evidence type="ECO:0000313" key="3">
    <source>
        <dbReference type="EMBL" id="AMK54286.1"/>
    </source>
</evidence>
<gene>
    <name evidence="3" type="ORF">AALO17_11520</name>
</gene>
<evidence type="ECO:0000313" key="4">
    <source>
        <dbReference type="Proteomes" id="UP000069771"/>
    </source>
</evidence>
<name>A0A140DUF9_9FIRM</name>
<keyword evidence="1" id="KW-0812">Transmembrane</keyword>
<dbReference type="STRING" id="1702221.AALO17_11520"/>
<feature type="transmembrane region" description="Helical" evidence="1">
    <location>
        <begin position="286"/>
        <end position="310"/>
    </location>
</feature>
<feature type="transmembrane region" description="Helical" evidence="1">
    <location>
        <begin position="38"/>
        <end position="60"/>
    </location>
</feature>
<proteinExistence type="predicted"/>
<dbReference type="PANTHER" id="PTHR34978:SF3">
    <property type="entry name" value="SLR0241 PROTEIN"/>
    <property type="match status" value="1"/>
</dbReference>
<accession>A0A140DUF9</accession>
<dbReference type="Proteomes" id="UP000069771">
    <property type="component" value="Chromosome"/>
</dbReference>
<feature type="domain" description="Peptidase M56" evidence="2">
    <location>
        <begin position="86"/>
        <end position="250"/>
    </location>
</feature>
<dbReference type="RefSeq" id="WP_067556442.1">
    <property type="nucleotide sequence ID" value="NZ_CAKOCV010000002.1"/>
</dbReference>
<dbReference type="OrthoDB" id="9770467at2"/>
<dbReference type="KEGG" id="fro:AALO17_11520"/>
<keyword evidence="4" id="KW-1185">Reference proteome</keyword>
<protein>
    <recommendedName>
        <fullName evidence="2">Peptidase M56 domain-containing protein</fullName>
    </recommendedName>
</protein>
<keyword evidence="1" id="KW-1133">Transmembrane helix</keyword>
<organism evidence="3 4">
    <name type="scientific">Faecalibaculum rodentium</name>
    <dbReference type="NCBI Taxonomy" id="1702221"/>
    <lineage>
        <taxon>Bacteria</taxon>
        <taxon>Bacillati</taxon>
        <taxon>Bacillota</taxon>
        <taxon>Erysipelotrichia</taxon>
        <taxon>Erysipelotrichales</taxon>
        <taxon>Erysipelotrichaceae</taxon>
        <taxon>Faecalibaculum</taxon>
    </lineage>
</organism>
<dbReference type="Pfam" id="PF05569">
    <property type="entry name" value="Peptidase_M56"/>
    <property type="match status" value="1"/>
</dbReference>
<dbReference type="InterPro" id="IPR052173">
    <property type="entry name" value="Beta-lactam_resp_regulator"/>
</dbReference>
<keyword evidence="1" id="KW-0472">Membrane</keyword>
<dbReference type="AlphaFoldDB" id="A0A140DUF9"/>
<evidence type="ECO:0000256" key="1">
    <source>
        <dbReference type="SAM" id="Phobius"/>
    </source>
</evidence>
<sequence>MTVSLFSILLTCFESCVLILVLDLVLKRRKQFRLIHADAVFLLMVMIGLRLGFPVTLFYALPVQIPAVLNPVTNFMRQEFLPGFSVIQLLLGFWITGAGIRGFTHLRNHLYVEKTASRIRQHAKKTSVRELVGNSTMPEYPVYISASIQSPRIMGKDKSILLPDLHCSRHQMECILLHEIRHLENHDYLKKQLVEWILIVWWWLPPVYLLRRHISLYAEVMADGEAVWNRNEAGQLEYALSLVEVQKLLHPDSPKQSDNSAFSSFYISDDAEVLAWRIERLSERDFISGTSGFCLVSLAVLAFLSSFVVLEPAFLPPAADYRYSQSDLLDSGLLISHKDGSWSFCIDGEYMEIRNPASEFLVGVPVIYE</sequence>
<dbReference type="EMBL" id="CP011391">
    <property type="protein sequence ID" value="AMK54286.1"/>
    <property type="molecule type" value="Genomic_DNA"/>
</dbReference>
<feature type="transmembrane region" description="Helical" evidence="1">
    <location>
        <begin position="80"/>
        <end position="100"/>
    </location>
</feature>
<dbReference type="InterPro" id="IPR008756">
    <property type="entry name" value="Peptidase_M56"/>
</dbReference>
<dbReference type="PANTHER" id="PTHR34978">
    <property type="entry name" value="POSSIBLE SENSOR-TRANSDUCER PROTEIN BLAR"/>
    <property type="match status" value="1"/>
</dbReference>
<feature type="transmembrane region" description="Helical" evidence="1">
    <location>
        <begin position="6"/>
        <end position="26"/>
    </location>
</feature>